<feature type="domain" description="DUF5899" evidence="2">
    <location>
        <begin position="177"/>
        <end position="290"/>
    </location>
</feature>
<evidence type="ECO:0000256" key="1">
    <source>
        <dbReference type="SAM" id="MobiDB-lite"/>
    </source>
</evidence>
<evidence type="ECO:0000313" key="3">
    <source>
        <dbReference type="EMBL" id="QHT05332.1"/>
    </source>
</evidence>
<proteinExistence type="predicted"/>
<reference evidence="3" key="1">
    <citation type="journal article" date="2020" name="Nature">
        <title>Giant virus diversity and host interactions through global metagenomics.</title>
        <authorList>
            <person name="Schulz F."/>
            <person name="Roux S."/>
            <person name="Paez-Espino D."/>
            <person name="Jungbluth S."/>
            <person name="Walsh D.A."/>
            <person name="Denef V.J."/>
            <person name="McMahon K.D."/>
            <person name="Konstantinidis K.T."/>
            <person name="Eloe-Fadrosh E.A."/>
            <person name="Kyrpides N.C."/>
            <person name="Woyke T."/>
        </authorList>
    </citation>
    <scope>NUCLEOTIDE SEQUENCE</scope>
    <source>
        <strain evidence="3">GVMAG-M-3300021375-17</strain>
    </source>
</reference>
<feature type="compositionally biased region" description="Polar residues" evidence="1">
    <location>
        <begin position="470"/>
        <end position="483"/>
    </location>
</feature>
<feature type="compositionally biased region" description="Polar residues" evidence="1">
    <location>
        <begin position="30"/>
        <end position="44"/>
    </location>
</feature>
<feature type="compositionally biased region" description="Basic and acidic residues" evidence="1">
    <location>
        <begin position="460"/>
        <end position="469"/>
    </location>
</feature>
<feature type="region of interest" description="Disordered" evidence="1">
    <location>
        <begin position="447"/>
        <end position="487"/>
    </location>
</feature>
<sequence length="593" mass="66108">MELAIPIIALSGLYMASSNKKKEEMKQKEGFQNNLSPLPNTNIPDRNYPEEHEVEVAELDRTAKLSTINKYDTPSTYTDKYFTEKVYPETTGVNTFTSMTGENVNSDYFQHNNMTPFFGSKNRSQILEYDSGEGILDNYNGSGTQFINKQEQSPMFSPGENLQYAYGAPNQNDFYQSRVNPSMRMANVKPFESQQVGPGLGLGSSNEGQGGYNSGMAIRDQWMPKNVDQLRTDNNKRSSGIGLLGHEGPAMHRIQTVPTSDNIGRVEKNRVEKTWDMGYGERNFTTVGMETAPASRAIQIDRHVNRPETTTSYVGGAGAQPETYTTGEYMESKHMDLGHVPFGIASATNKQSGNDHEYEIKAKHAYPNNRSVGTQETYFGAFSSAIGAVVAPLIDELRPSRKENTIGSLRPYQNPHTTVSNSYMFNPADRANPTIRQTTEQNKYLPGVNSNQHGGAYQTTDHRAPKQQRDSTSTSYMGNSSAGAGTKEFRPYDAEYRQRNNEIKSSTIKGHMVQGNLKLQNDYMNVRNRDGELKNTRPLSHTTVQAQLVGADGVGLQHSKQMYNSNVQIDRNTPDMLDAFHKNPYTHPLPGSK</sequence>
<feature type="region of interest" description="Disordered" evidence="1">
    <location>
        <begin position="24"/>
        <end position="47"/>
    </location>
</feature>
<dbReference type="Pfam" id="PF19251">
    <property type="entry name" value="DUF5899"/>
    <property type="match status" value="1"/>
</dbReference>
<feature type="compositionally biased region" description="Polar residues" evidence="1">
    <location>
        <begin position="447"/>
        <end position="459"/>
    </location>
</feature>
<evidence type="ECO:0000259" key="2">
    <source>
        <dbReference type="Pfam" id="PF19251"/>
    </source>
</evidence>
<dbReference type="InterPro" id="IPR045418">
    <property type="entry name" value="P2_DUF5899"/>
</dbReference>
<name>A0A6C0CMJ3_9ZZZZ</name>
<organism evidence="3">
    <name type="scientific">viral metagenome</name>
    <dbReference type="NCBI Taxonomy" id="1070528"/>
    <lineage>
        <taxon>unclassified sequences</taxon>
        <taxon>metagenomes</taxon>
        <taxon>organismal metagenomes</taxon>
    </lineage>
</organism>
<feature type="compositionally biased region" description="Polar residues" evidence="1">
    <location>
        <begin position="414"/>
        <end position="424"/>
    </location>
</feature>
<dbReference type="AlphaFoldDB" id="A0A6C0CMJ3"/>
<dbReference type="EMBL" id="MN739452">
    <property type="protein sequence ID" value="QHT05332.1"/>
    <property type="molecule type" value="Genomic_DNA"/>
</dbReference>
<accession>A0A6C0CMJ3</accession>
<feature type="region of interest" description="Disordered" evidence="1">
    <location>
        <begin position="405"/>
        <end position="426"/>
    </location>
</feature>
<protein>
    <recommendedName>
        <fullName evidence="2">DUF5899 domain-containing protein</fullName>
    </recommendedName>
</protein>